<dbReference type="Proteomes" id="UP000887540">
    <property type="component" value="Unplaced"/>
</dbReference>
<evidence type="ECO:0000313" key="3">
    <source>
        <dbReference type="WBParaSite" id="ACRNAN_scaffold444.g20019.t1"/>
    </source>
</evidence>
<dbReference type="WBParaSite" id="ACRNAN_scaffold444.g20019.t1">
    <property type="protein sequence ID" value="ACRNAN_scaffold444.g20019.t1"/>
    <property type="gene ID" value="ACRNAN_scaffold444.g20019"/>
</dbReference>
<organism evidence="2 3">
    <name type="scientific">Acrobeloides nanus</name>
    <dbReference type="NCBI Taxonomy" id="290746"/>
    <lineage>
        <taxon>Eukaryota</taxon>
        <taxon>Metazoa</taxon>
        <taxon>Ecdysozoa</taxon>
        <taxon>Nematoda</taxon>
        <taxon>Chromadorea</taxon>
        <taxon>Rhabditida</taxon>
        <taxon>Tylenchina</taxon>
        <taxon>Cephalobomorpha</taxon>
        <taxon>Cephaloboidea</taxon>
        <taxon>Cephalobidae</taxon>
        <taxon>Acrobeloides</taxon>
    </lineage>
</organism>
<dbReference type="AlphaFoldDB" id="A0A914DW30"/>
<evidence type="ECO:0000313" key="2">
    <source>
        <dbReference type="Proteomes" id="UP000887540"/>
    </source>
</evidence>
<sequence length="227" mass="26825">MIAQNQQMEHLTFVILLLLSLFIFSTTARNSLMNSYRLAKISNGVSNIDDIYYHIRKRDATNLLLNEVNDPGPDLESKNKHAVDDYTDFDDRPLINSGAKHDLKIVTLSPVEETSLEENEPQGHNSRIHNTTNIPIAQTKIRGRKRPKITHRGEEIPAPRKYLKRVGYYFQHYPYNRLDHFYQMNPHLYYNYPAGYEHIQWYYPIHRTPYFQEKQFYHLQALGPYGK</sequence>
<feature type="chain" id="PRO_5036919660" evidence="1">
    <location>
        <begin position="29"/>
        <end position="227"/>
    </location>
</feature>
<proteinExistence type="predicted"/>
<protein>
    <submittedName>
        <fullName evidence="3">Uncharacterized protein</fullName>
    </submittedName>
</protein>
<accession>A0A914DW30</accession>
<name>A0A914DW30_9BILA</name>
<feature type="signal peptide" evidence="1">
    <location>
        <begin position="1"/>
        <end position="28"/>
    </location>
</feature>
<keyword evidence="2" id="KW-1185">Reference proteome</keyword>
<reference evidence="3" key="1">
    <citation type="submission" date="2022-11" db="UniProtKB">
        <authorList>
            <consortium name="WormBaseParasite"/>
        </authorList>
    </citation>
    <scope>IDENTIFICATION</scope>
</reference>
<evidence type="ECO:0000256" key="1">
    <source>
        <dbReference type="SAM" id="SignalP"/>
    </source>
</evidence>
<keyword evidence="1" id="KW-0732">Signal</keyword>